<evidence type="ECO:0000256" key="1">
    <source>
        <dbReference type="ARBA" id="ARBA00004514"/>
    </source>
</evidence>
<protein>
    <recommendedName>
        <fullName evidence="8">Ethylmalonyl-CoA decarboxylase</fullName>
        <ecNumber evidence="7">4.1.1.94</ecNumber>
    </recommendedName>
    <alternativeName>
        <fullName evidence="10">Enoyl-CoA hydratase domain-containing protein 1</fullName>
    </alternativeName>
    <alternativeName>
        <fullName evidence="9">Methylmalonyl-CoA decarboxylase</fullName>
    </alternativeName>
</protein>
<dbReference type="Gene3D" id="3.90.226.10">
    <property type="entry name" value="2-enoyl-CoA Hydratase, Chain A, domain 1"/>
    <property type="match status" value="1"/>
</dbReference>
<dbReference type="EC" id="4.1.1.94" evidence="7"/>
<comment type="catalytic activity">
    <reaction evidence="11">
        <text>(S)-methylmalonyl-CoA + H(+) = propanoyl-CoA + CO2</text>
        <dbReference type="Rhea" id="RHEA:61340"/>
        <dbReference type="ChEBI" id="CHEBI:15378"/>
        <dbReference type="ChEBI" id="CHEBI:16526"/>
        <dbReference type="ChEBI" id="CHEBI:57327"/>
        <dbReference type="ChEBI" id="CHEBI:57392"/>
        <dbReference type="EC" id="4.1.1.94"/>
    </reaction>
    <physiologicalReaction direction="left-to-right" evidence="11">
        <dbReference type="Rhea" id="RHEA:61341"/>
    </physiologicalReaction>
</comment>
<dbReference type="PROSITE" id="PS00166">
    <property type="entry name" value="ENOYL_COA_HYDRATASE"/>
    <property type="match status" value="1"/>
</dbReference>
<keyword evidence="4" id="KW-0456">Lyase</keyword>
<keyword evidence="15" id="KW-1185">Reference proteome</keyword>
<accession>E3MG94</accession>
<dbReference type="GO" id="GO:0006635">
    <property type="term" value="P:fatty acid beta-oxidation"/>
    <property type="evidence" value="ECO:0007669"/>
    <property type="project" value="TreeGrafter"/>
</dbReference>
<dbReference type="CDD" id="cd06558">
    <property type="entry name" value="crotonase-like"/>
    <property type="match status" value="1"/>
</dbReference>
<dbReference type="EMBL" id="DS268443">
    <property type="protein sequence ID" value="EFP01432.1"/>
    <property type="molecule type" value="Genomic_DNA"/>
</dbReference>
<sequence length="285" mass="31008">MAGRLVRPSSTLLKTFQSWKGGSIRVEKNDKLKGRLDVVLDRPEKNNCLSGEMMREFGEQIEKISSDENSVIVVYGIGKSFCSGADLGLIKDVSSESSISANGIKNLQISDQNLGVQMFEYMSTILSLLNSSPAISIAKIHGHALGGATEICSATDIRIAHSDARIAFFQSKMGIVPSWGGAEYLEKIMGRGRALAAMGRANVMSADEAKQLGYVDFVYETEEEAESFISQVASGGNVVTRAQKAMLNAVKKGSQEEQKKILEDVWNGETHRNALKKQLEAVVKK</sequence>
<dbReference type="OrthoDB" id="448450at2759"/>
<dbReference type="FunCoup" id="E3MG94">
    <property type="interactions" value="723"/>
</dbReference>
<dbReference type="PANTHER" id="PTHR11941">
    <property type="entry name" value="ENOYL-COA HYDRATASE-RELATED"/>
    <property type="match status" value="1"/>
</dbReference>
<evidence type="ECO:0000256" key="8">
    <source>
        <dbReference type="ARBA" id="ARBA00039903"/>
    </source>
</evidence>
<dbReference type="SUPFAM" id="SSF52096">
    <property type="entry name" value="ClpP/crotonase"/>
    <property type="match status" value="1"/>
</dbReference>
<evidence type="ECO:0000256" key="9">
    <source>
        <dbReference type="ARBA" id="ARBA00042052"/>
    </source>
</evidence>
<evidence type="ECO:0000256" key="13">
    <source>
        <dbReference type="RuleBase" id="RU003707"/>
    </source>
</evidence>
<reference evidence="14" key="1">
    <citation type="submission" date="2007-07" db="EMBL/GenBank/DDBJ databases">
        <title>PCAP assembly of the Caenorhabditis remanei genome.</title>
        <authorList>
            <consortium name="The Caenorhabditis remanei Sequencing Consortium"/>
            <person name="Wilson R.K."/>
        </authorList>
    </citation>
    <scope>NUCLEOTIDE SEQUENCE [LARGE SCALE GENOMIC DNA]</scope>
    <source>
        <strain evidence="14">PB4641</strain>
    </source>
</reference>
<evidence type="ECO:0000313" key="14">
    <source>
        <dbReference type="EMBL" id="EFP01432.1"/>
    </source>
</evidence>
<evidence type="ECO:0000256" key="12">
    <source>
        <dbReference type="ARBA" id="ARBA00056546"/>
    </source>
</evidence>
<dbReference type="InterPro" id="IPR029045">
    <property type="entry name" value="ClpP/crotonase-like_dom_sf"/>
</dbReference>
<evidence type="ECO:0000256" key="2">
    <source>
        <dbReference type="ARBA" id="ARBA00005254"/>
    </source>
</evidence>
<dbReference type="GO" id="GO:0004492">
    <property type="term" value="F:methyl/ethyl malonyl-CoA decarboxylase activity"/>
    <property type="evidence" value="ECO:0007669"/>
    <property type="project" value="UniProtKB-EC"/>
</dbReference>
<evidence type="ECO:0000256" key="10">
    <source>
        <dbReference type="ARBA" id="ARBA00042182"/>
    </source>
</evidence>
<comment type="similarity">
    <text evidence="2 13">Belongs to the enoyl-CoA hydratase/isomerase family.</text>
</comment>
<evidence type="ECO:0000256" key="5">
    <source>
        <dbReference type="ARBA" id="ARBA00036343"/>
    </source>
</evidence>
<dbReference type="InterPro" id="IPR001753">
    <property type="entry name" value="Enoyl-CoA_hydra/iso"/>
</dbReference>
<dbReference type="InParanoid" id="E3MG94"/>
<evidence type="ECO:0000256" key="3">
    <source>
        <dbReference type="ARBA" id="ARBA00022490"/>
    </source>
</evidence>
<gene>
    <name evidence="14" type="ORF">CRE_23975</name>
</gene>
<organism evidence="15">
    <name type="scientific">Caenorhabditis remanei</name>
    <name type="common">Caenorhabditis vulgaris</name>
    <dbReference type="NCBI Taxonomy" id="31234"/>
    <lineage>
        <taxon>Eukaryota</taxon>
        <taxon>Metazoa</taxon>
        <taxon>Ecdysozoa</taxon>
        <taxon>Nematoda</taxon>
        <taxon>Chromadorea</taxon>
        <taxon>Rhabditida</taxon>
        <taxon>Rhabditina</taxon>
        <taxon>Rhabditomorpha</taxon>
        <taxon>Rhabditoidea</taxon>
        <taxon>Rhabditidae</taxon>
        <taxon>Peloderinae</taxon>
        <taxon>Caenorhabditis</taxon>
    </lineage>
</organism>
<dbReference type="STRING" id="31234.E3MG94"/>
<dbReference type="OMA" id="CLSGEMM"/>
<dbReference type="PANTHER" id="PTHR11941:SF27">
    <property type="entry name" value="ETHYLMALONYL-COA DECARBOXYLASE"/>
    <property type="match status" value="1"/>
</dbReference>
<proteinExistence type="inferred from homology"/>
<evidence type="ECO:0000313" key="15">
    <source>
        <dbReference type="Proteomes" id="UP000008281"/>
    </source>
</evidence>
<evidence type="ECO:0000256" key="4">
    <source>
        <dbReference type="ARBA" id="ARBA00023239"/>
    </source>
</evidence>
<dbReference type="AlphaFoldDB" id="E3MG94"/>
<dbReference type="HOGENOM" id="CLU_009834_7_6_1"/>
<dbReference type="eggNOG" id="KOG1680">
    <property type="taxonomic scope" value="Eukaryota"/>
</dbReference>
<comment type="catalytic activity">
    <reaction evidence="6">
        <text>(2R)-ethylmalonyl-CoA + H(+) = butanoyl-CoA + CO2</text>
        <dbReference type="Rhea" id="RHEA:59540"/>
        <dbReference type="ChEBI" id="CHEBI:15378"/>
        <dbReference type="ChEBI" id="CHEBI:16526"/>
        <dbReference type="ChEBI" id="CHEBI:57371"/>
        <dbReference type="ChEBI" id="CHEBI:85316"/>
        <dbReference type="EC" id="4.1.1.94"/>
    </reaction>
    <physiologicalReaction direction="left-to-right" evidence="6">
        <dbReference type="Rhea" id="RHEA:59541"/>
    </physiologicalReaction>
</comment>
<evidence type="ECO:0000256" key="11">
    <source>
        <dbReference type="ARBA" id="ARBA00047446"/>
    </source>
</evidence>
<dbReference type="Pfam" id="PF00378">
    <property type="entry name" value="ECH_1"/>
    <property type="match status" value="1"/>
</dbReference>
<keyword evidence="3" id="KW-0963">Cytoplasm</keyword>
<name>E3MG94_CAERE</name>
<evidence type="ECO:0000256" key="7">
    <source>
        <dbReference type="ARBA" id="ARBA00038883"/>
    </source>
</evidence>
<dbReference type="GO" id="GO:0005829">
    <property type="term" value="C:cytosol"/>
    <property type="evidence" value="ECO:0007669"/>
    <property type="project" value="UniProtKB-SubCell"/>
</dbReference>
<dbReference type="InterPro" id="IPR018376">
    <property type="entry name" value="Enoyl-CoA_hyd/isom_CS"/>
</dbReference>
<comment type="catalytic activity">
    <reaction evidence="5">
        <text>(2S)-ethylmalonyl-CoA + H(+) = butanoyl-CoA + CO2</text>
        <dbReference type="Rhea" id="RHEA:32131"/>
        <dbReference type="ChEBI" id="CHEBI:15378"/>
        <dbReference type="ChEBI" id="CHEBI:16526"/>
        <dbReference type="ChEBI" id="CHEBI:57371"/>
        <dbReference type="ChEBI" id="CHEBI:60909"/>
        <dbReference type="EC" id="4.1.1.94"/>
    </reaction>
    <physiologicalReaction direction="left-to-right" evidence="5">
        <dbReference type="Rhea" id="RHEA:32132"/>
    </physiologicalReaction>
</comment>
<evidence type="ECO:0000256" key="6">
    <source>
        <dbReference type="ARBA" id="ARBA00036541"/>
    </source>
</evidence>
<dbReference type="Proteomes" id="UP000008281">
    <property type="component" value="Unassembled WGS sequence"/>
</dbReference>
<comment type="function">
    <text evidence="12">Decarboxylates ethylmalonyl-CoA, a potentially toxic metabolite, to form butyryl-CoA, suggesting it might be involved in metabolite proofreading. Acts preferentially on (S)-ethylmalonyl-CoA but also has some activity on the (R)-isomer. Also has methylmalonyl-CoA decarboxylase activity at lower level.</text>
</comment>
<comment type="subcellular location">
    <subcellularLocation>
        <location evidence="1">Cytoplasm</location>
        <location evidence="1">Cytosol</location>
    </subcellularLocation>
</comment>